<dbReference type="EMBL" id="JACGCI010000097">
    <property type="protein sequence ID" value="KAF6746013.1"/>
    <property type="molecule type" value="Genomic_DNA"/>
</dbReference>
<dbReference type="AlphaFoldDB" id="A0A8H6LW15"/>
<gene>
    <name evidence="2" type="ORF">DFP72DRAFT_923945</name>
</gene>
<evidence type="ECO:0000313" key="3">
    <source>
        <dbReference type="Proteomes" id="UP000521943"/>
    </source>
</evidence>
<evidence type="ECO:0000313" key="2">
    <source>
        <dbReference type="EMBL" id="KAF6746013.1"/>
    </source>
</evidence>
<keyword evidence="1" id="KW-0732">Signal</keyword>
<accession>A0A8H6LW15</accession>
<feature type="signal peptide" evidence="1">
    <location>
        <begin position="1"/>
        <end position="21"/>
    </location>
</feature>
<evidence type="ECO:0000256" key="1">
    <source>
        <dbReference type="SAM" id="SignalP"/>
    </source>
</evidence>
<dbReference type="Proteomes" id="UP000521943">
    <property type="component" value="Unassembled WGS sequence"/>
</dbReference>
<name>A0A8H6LW15_9AGAR</name>
<reference evidence="2 3" key="1">
    <citation type="submission" date="2020-07" db="EMBL/GenBank/DDBJ databases">
        <title>Comparative genomics of pyrophilous fungi reveals a link between fire events and developmental genes.</title>
        <authorList>
            <consortium name="DOE Joint Genome Institute"/>
            <person name="Steindorff A.S."/>
            <person name="Carver A."/>
            <person name="Calhoun S."/>
            <person name="Stillman K."/>
            <person name="Liu H."/>
            <person name="Lipzen A."/>
            <person name="Pangilinan J."/>
            <person name="Labutti K."/>
            <person name="Bruns T.D."/>
            <person name="Grigoriev I.V."/>
        </authorList>
    </citation>
    <scope>NUCLEOTIDE SEQUENCE [LARGE SCALE GENOMIC DNA]</scope>
    <source>
        <strain evidence="2 3">CBS 144469</strain>
    </source>
</reference>
<comment type="caution">
    <text evidence="2">The sequence shown here is derived from an EMBL/GenBank/DDBJ whole genome shotgun (WGS) entry which is preliminary data.</text>
</comment>
<keyword evidence="3" id="KW-1185">Reference proteome</keyword>
<feature type="chain" id="PRO_5034112822" evidence="1">
    <location>
        <begin position="22"/>
        <end position="149"/>
    </location>
</feature>
<dbReference type="OrthoDB" id="10275342at2759"/>
<sequence length="149" mass="15917">MPNQRGQLALALVFLSIGALAAPLSTEPQRLPRQRVHKIDPVAVYETIVTCTLLVKPVWNPNKFPLDIELNGVIGRTIAFGSHSGVLNSGSITTVEGPNSRGEYTVKEIVSALDSTAEETAGVMTNWAGKARLPGAFAGTDWDVLSVFC</sequence>
<organism evidence="2 3">
    <name type="scientific">Ephemerocybe angulata</name>
    <dbReference type="NCBI Taxonomy" id="980116"/>
    <lineage>
        <taxon>Eukaryota</taxon>
        <taxon>Fungi</taxon>
        <taxon>Dikarya</taxon>
        <taxon>Basidiomycota</taxon>
        <taxon>Agaricomycotina</taxon>
        <taxon>Agaricomycetes</taxon>
        <taxon>Agaricomycetidae</taxon>
        <taxon>Agaricales</taxon>
        <taxon>Agaricineae</taxon>
        <taxon>Psathyrellaceae</taxon>
        <taxon>Ephemerocybe</taxon>
    </lineage>
</organism>
<proteinExistence type="predicted"/>
<protein>
    <submittedName>
        <fullName evidence="2">Uncharacterized protein</fullName>
    </submittedName>
</protein>